<accession>A0AA95EEQ8</accession>
<evidence type="ECO:0000259" key="1">
    <source>
        <dbReference type="PROSITE" id="PS50181"/>
    </source>
</evidence>
<organism evidence="2 3">
    <name type="scientific">Pandoravirus kuranda</name>
    <dbReference type="NCBI Taxonomy" id="3019033"/>
    <lineage>
        <taxon>Viruses</taxon>
        <taxon>Pandoravirus</taxon>
    </lineage>
</organism>
<name>A0AA95EEQ8_9VIRU</name>
<dbReference type="InterPro" id="IPR036047">
    <property type="entry name" value="F-box-like_dom_sf"/>
</dbReference>
<dbReference type="InterPro" id="IPR052050">
    <property type="entry name" value="SecEffector_AnkRepeat"/>
</dbReference>
<dbReference type="PANTHER" id="PTHR46586">
    <property type="entry name" value="ANKYRIN REPEAT-CONTAINING PROTEIN"/>
    <property type="match status" value="1"/>
</dbReference>
<dbReference type="SUPFAM" id="SSF48403">
    <property type="entry name" value="Ankyrin repeat"/>
    <property type="match status" value="1"/>
</dbReference>
<evidence type="ECO:0000313" key="2">
    <source>
        <dbReference type="EMBL" id="WBR14605.1"/>
    </source>
</evidence>
<dbReference type="PROSITE" id="PS50181">
    <property type="entry name" value="FBOX"/>
    <property type="match status" value="1"/>
</dbReference>
<dbReference type="PANTHER" id="PTHR46586:SF3">
    <property type="entry name" value="ANKYRIN REPEAT-CONTAINING PROTEIN"/>
    <property type="match status" value="1"/>
</dbReference>
<reference evidence="2" key="1">
    <citation type="submission" date="2022-06" db="EMBL/GenBank/DDBJ databases">
        <authorList>
            <person name="Legendre M."/>
            <person name="Claverie J.-M."/>
            <person name="Alempic J.-M."/>
            <person name="Abergel C."/>
        </authorList>
    </citation>
    <scope>NUCLEOTIDE SEQUENCE</scope>
    <source>
        <strain evidence="2">Kuranda</strain>
    </source>
</reference>
<sequence>MEDLPDEILALILALLPCPDRACGAMAVCKRWHAIGGDPDAMGRPVCTRPESHPPSADGWSARDIKKRPAACRRALCLGHIDCLFSMRPPNGSLDEQLWLYAGMYPIPVSTLDALDGVAKGTDHYGDLLGEALDRGDVACTSWLLKRGARFGNVNECDCYPSCNHLRSAWVCDKDVGGQAHAACLRLLLDDGQRVDTDACEQAVHSGHIECLRVLLQHGYTCEDTLAGIAAEHGRLDVLRLMHEYKHEWGASATQNAALGGHIDCLRYLYEIGCPWDKWTCYRAASKPSVDCLRFAREHGCPWDKIALVGAASNGNLETMTYAHENGCPWGDQVCVEAARYGHVECLRYAHEHGCPWDSHVCTIAARYGHLDCLRYVHQNECPWDGRVCTAAVDYGHLDCLQYARENGCPWDRQSIIERCECPPNRACRRIQRPGNERRRLPGRIVCAAYALAQQDRRRGGQPAMSANARESGSICAFRLRGERGPEPEHECDQFALVLGFGSEWLVLSDYFFRFYTDFIPFVDERFDSRRRRLKSRSRVQSTRFEPPTTPLPLCRHDNVRAAPCVAAARRRGMPPTLPAVRGQCPLETDRRAAVWVGGRPTARYRLLLQDIRVCRLLGTVSIDIARMDHIYSATEHAPDLATGKGPFRLVYAPPMSHPLMGARPWWASMISRSAKDGTPPCLSIVAATMRVGYPSDYDDDDDDEEWRHLEIPPCAANAIGSAPPDLDADFTQMRHASFFYPLALAHMERCTCGAKKKDT</sequence>
<dbReference type="EMBL" id="ON887157">
    <property type="protein sequence ID" value="WBR14605.1"/>
    <property type="molecule type" value="Genomic_DNA"/>
</dbReference>
<protein>
    <submittedName>
        <fullName evidence="2">Ankyrin repeat protein</fullName>
    </submittedName>
</protein>
<dbReference type="Gene3D" id="1.20.1280.50">
    <property type="match status" value="1"/>
</dbReference>
<dbReference type="InterPro" id="IPR001810">
    <property type="entry name" value="F-box_dom"/>
</dbReference>
<dbReference type="SUPFAM" id="SSF81383">
    <property type="entry name" value="F-box domain"/>
    <property type="match status" value="1"/>
</dbReference>
<dbReference type="Proteomes" id="UP001185135">
    <property type="component" value="Segment"/>
</dbReference>
<evidence type="ECO:0000313" key="3">
    <source>
        <dbReference type="Proteomes" id="UP001185135"/>
    </source>
</evidence>
<gene>
    <name evidence="2" type="ORF">pkur_cds_431</name>
</gene>
<feature type="domain" description="F-box" evidence="1">
    <location>
        <begin position="1"/>
        <end position="46"/>
    </location>
</feature>
<proteinExistence type="predicted"/>
<dbReference type="Gene3D" id="1.25.40.20">
    <property type="entry name" value="Ankyrin repeat-containing domain"/>
    <property type="match status" value="1"/>
</dbReference>
<dbReference type="InterPro" id="IPR036770">
    <property type="entry name" value="Ankyrin_rpt-contain_sf"/>
</dbReference>
<dbReference type="Pfam" id="PF12937">
    <property type="entry name" value="F-box-like"/>
    <property type="match status" value="1"/>
</dbReference>